<keyword evidence="3" id="KW-0378">Hydrolase</keyword>
<dbReference type="CDD" id="cd06558">
    <property type="entry name" value="crotonase-like"/>
    <property type="match status" value="1"/>
</dbReference>
<dbReference type="RefSeq" id="WP_006770054.1">
    <property type="nucleotide sequence ID" value="NC_004369.1"/>
</dbReference>
<dbReference type="Proteomes" id="UP000001409">
    <property type="component" value="Chromosome"/>
</dbReference>
<dbReference type="GO" id="GO:0003860">
    <property type="term" value="F:3-hydroxyisobutyryl-CoA hydrolase activity"/>
    <property type="evidence" value="ECO:0007669"/>
    <property type="project" value="UniProtKB-EC"/>
</dbReference>
<dbReference type="InterPro" id="IPR029045">
    <property type="entry name" value="ClpP/crotonase-like_dom_sf"/>
</dbReference>
<proteinExistence type="predicted"/>
<dbReference type="Pfam" id="PF16113">
    <property type="entry name" value="ECH_2"/>
    <property type="match status" value="1"/>
</dbReference>
<dbReference type="InterPro" id="IPR045004">
    <property type="entry name" value="ECH_dom"/>
</dbReference>
<accession>Q8FQY6</accession>
<organism evidence="5 6">
    <name type="scientific">Corynebacterium efficiens (strain DSM 44549 / YS-314 / AJ 12310 / JCM 11189 / NBRC 100395)</name>
    <dbReference type="NCBI Taxonomy" id="196164"/>
    <lineage>
        <taxon>Bacteria</taxon>
        <taxon>Bacillati</taxon>
        <taxon>Actinomycetota</taxon>
        <taxon>Actinomycetes</taxon>
        <taxon>Mycobacteriales</taxon>
        <taxon>Corynebacteriaceae</taxon>
        <taxon>Corynebacterium</taxon>
    </lineage>
</organism>
<evidence type="ECO:0000256" key="1">
    <source>
        <dbReference type="ARBA" id="ARBA00001709"/>
    </source>
</evidence>
<sequence length="354" mass="39150">MADNSDNTTAVTAPRTDTRVINYFVQHSTGVIELNRPKALNSLNQEMVDLVQEALDKWIDDDAVHRVLIYSTTDRAFCAGGDVRAVREAVLGGNIEAGDRYFIEEFVMNDDLGNFPKPIISVMDGVVMGGGLGVSMHGSHRVVTEKAFAAMPEMAIGYTPDVGFTYFIQQVTTPAIGKFLAVTGWRMSPADMLWTGVATDFIESRDVEAFKQTVIERSLEEALEEFRSQPEGESELAQFAPQIEETFSHGRWELIDEALTRHPDREFVDRVRDLMGGAAPSSVVAAILLMEANREAATLREGLDNELALSLHMIRQPDFVEGVRAVLVDKDRDATFIPADYAGVDEAVFRDLLS</sequence>
<comment type="catalytic activity">
    <reaction evidence="1">
        <text>3-hydroxy-2-methylpropanoyl-CoA + H2O = 3-hydroxy-2-methylpropanoate + CoA + H(+)</text>
        <dbReference type="Rhea" id="RHEA:20888"/>
        <dbReference type="ChEBI" id="CHEBI:11805"/>
        <dbReference type="ChEBI" id="CHEBI:15377"/>
        <dbReference type="ChEBI" id="CHEBI:15378"/>
        <dbReference type="ChEBI" id="CHEBI:57287"/>
        <dbReference type="ChEBI" id="CHEBI:57340"/>
        <dbReference type="EC" id="3.1.2.4"/>
    </reaction>
</comment>
<dbReference type="InterPro" id="IPR032259">
    <property type="entry name" value="HIBYL-CoA-H"/>
</dbReference>
<dbReference type="GO" id="GO:0006574">
    <property type="term" value="P:L-valine catabolic process"/>
    <property type="evidence" value="ECO:0007669"/>
    <property type="project" value="TreeGrafter"/>
</dbReference>
<reference evidence="5 6" key="1">
    <citation type="journal article" date="2003" name="Genome Res.">
        <title>Comparative complete genome sequence analysis of the amino acid replacements responsible for the thermostability of Corynebacterium efficiens.</title>
        <authorList>
            <person name="Nishio Y."/>
            <person name="Nakamura Y."/>
            <person name="Kawarabayasi Y."/>
            <person name="Usuda Y."/>
            <person name="Kimura E."/>
            <person name="Sugimoto S."/>
            <person name="Matsui K."/>
            <person name="Yamagishi A."/>
            <person name="Kikuchi H."/>
            <person name="Ikeo K."/>
            <person name="Gojobori T."/>
        </authorList>
    </citation>
    <scope>NUCLEOTIDE SEQUENCE [LARGE SCALE GENOMIC DNA]</scope>
    <source>
        <strain evidence="6">DSM 44549 / YS-314 / AJ 12310 / JCM 11189 / NBRC 100395</strain>
    </source>
</reference>
<dbReference type="EMBL" id="BA000035">
    <property type="protein sequence ID" value="BAC17791.1"/>
    <property type="molecule type" value="Genomic_DNA"/>
</dbReference>
<dbReference type="OrthoDB" id="9790967at2"/>
<dbReference type="eggNOG" id="COG1024">
    <property type="taxonomic scope" value="Bacteria"/>
</dbReference>
<evidence type="ECO:0000256" key="3">
    <source>
        <dbReference type="ARBA" id="ARBA00022801"/>
    </source>
</evidence>
<evidence type="ECO:0000259" key="4">
    <source>
        <dbReference type="Pfam" id="PF16113"/>
    </source>
</evidence>
<feature type="domain" description="Enoyl-CoA hydratase/isomerase" evidence="4">
    <location>
        <begin position="30"/>
        <end position="351"/>
    </location>
</feature>
<dbReference type="PANTHER" id="PTHR43176:SF3">
    <property type="entry name" value="3-HYDROXYISOBUTYRYL-COA HYDROLASE, MITOCHONDRIAL"/>
    <property type="match status" value="1"/>
</dbReference>
<dbReference type="HOGENOM" id="CLU_009834_22_1_11"/>
<accession>C8NNC0</accession>
<keyword evidence="6" id="KW-1185">Reference proteome</keyword>
<dbReference type="EC" id="3.1.2.4" evidence="2"/>
<evidence type="ECO:0000313" key="6">
    <source>
        <dbReference type="Proteomes" id="UP000001409"/>
    </source>
</evidence>
<evidence type="ECO:0000313" key="5">
    <source>
        <dbReference type="EMBL" id="BAC17791.1"/>
    </source>
</evidence>
<dbReference type="SUPFAM" id="SSF52096">
    <property type="entry name" value="ClpP/crotonase"/>
    <property type="match status" value="1"/>
</dbReference>
<dbReference type="KEGG" id="cef:CE0981"/>
<evidence type="ECO:0000256" key="2">
    <source>
        <dbReference type="ARBA" id="ARBA00011915"/>
    </source>
</evidence>
<name>Q8FQY6_COREF</name>
<dbReference type="NCBIfam" id="NF004127">
    <property type="entry name" value="PRK05617.1"/>
    <property type="match status" value="1"/>
</dbReference>
<protein>
    <recommendedName>
        <fullName evidence="2">3-hydroxyisobutyryl-CoA hydrolase</fullName>
        <ecNumber evidence="2">3.1.2.4</ecNumber>
    </recommendedName>
</protein>
<dbReference type="STRING" id="196164.gene:10741387"/>
<dbReference type="AlphaFoldDB" id="Q8FQY6"/>
<dbReference type="PANTHER" id="PTHR43176">
    <property type="entry name" value="3-HYDROXYISOBUTYRYL-COA HYDROLASE-RELATED"/>
    <property type="match status" value="1"/>
</dbReference>
<dbReference type="Gene3D" id="3.90.226.10">
    <property type="entry name" value="2-enoyl-CoA Hydratase, Chain A, domain 1"/>
    <property type="match status" value="1"/>
</dbReference>